<dbReference type="Gene3D" id="3.30.1330.120">
    <property type="entry name" value="2-methylcitrate dehydratase PrpD"/>
    <property type="match status" value="1"/>
</dbReference>
<dbReference type="Gene3D" id="1.10.4100.10">
    <property type="entry name" value="2-methylcitrate dehydratase PrpD"/>
    <property type="match status" value="1"/>
</dbReference>
<feature type="domain" description="MmgE/PrpD C-terminal" evidence="3">
    <location>
        <begin position="268"/>
        <end position="426"/>
    </location>
</feature>
<gene>
    <name evidence="4" type="ORF">GCM10023205_67550</name>
</gene>
<comment type="similarity">
    <text evidence="1">Belongs to the PrpD family.</text>
</comment>
<evidence type="ECO:0000313" key="5">
    <source>
        <dbReference type="Proteomes" id="UP001500466"/>
    </source>
</evidence>
<keyword evidence="5" id="KW-1185">Reference proteome</keyword>
<sequence length="458" mass="46343">MTVAGELARWSGGLRFEDVPEAVRRAAARQLLDGVGTALAARRLGAVDAGLALATGLGGPPEAAPLGARSRLSAPMAAFANGLLVHGLDFDDTHADGLVHATAVVLPAAFAVGSQLGATGRDVLTACVAGYETVSRVGAASPYGFHARGLHATQVAGVFSAAVVAARLAGLGTDTTTHALGIAGSSAGGLLEFLAAGATTKQLHPGSASMSGVMAARLAALGATGPATVFEGSRGLYAALSERPADPGAVVRGLGTTWESLRITTKPYPSCQLMHAALDAITAALPQATVKADKVVSVTVDVHPDGSAVVCTPARDKARPRTAYDAKFSLPWTVAALLVDGSVSLDTYTDASLDRPEIAELAARVRTNIVPGAMSAADAPGRVEVRFADGSTRAAAVPHSRGGPEAPLSDAELSAKFLGNTGDSGAARELLDRVLRLEDEPDLAAITELSARAAEEHP</sequence>
<protein>
    <submittedName>
        <fullName evidence="4">MmgE/PrpD family protein</fullName>
    </submittedName>
</protein>
<name>A0ABP9I3V1_9ACTN</name>
<feature type="domain" description="MmgE/PrpD N-terminal" evidence="2">
    <location>
        <begin position="6"/>
        <end position="243"/>
    </location>
</feature>
<dbReference type="RefSeq" id="WP_345679596.1">
    <property type="nucleotide sequence ID" value="NZ_BAABHS010000033.1"/>
</dbReference>
<dbReference type="InterPro" id="IPR042183">
    <property type="entry name" value="MmgE/PrpD_sf_1"/>
</dbReference>
<organism evidence="4 5">
    <name type="scientific">Yinghuangia aomiensis</name>
    <dbReference type="NCBI Taxonomy" id="676205"/>
    <lineage>
        <taxon>Bacteria</taxon>
        <taxon>Bacillati</taxon>
        <taxon>Actinomycetota</taxon>
        <taxon>Actinomycetes</taxon>
        <taxon>Kitasatosporales</taxon>
        <taxon>Streptomycetaceae</taxon>
        <taxon>Yinghuangia</taxon>
    </lineage>
</organism>
<dbReference type="Pfam" id="PF19305">
    <property type="entry name" value="MmgE_PrpD_C"/>
    <property type="match status" value="1"/>
</dbReference>
<reference evidence="5" key="1">
    <citation type="journal article" date="2019" name="Int. J. Syst. Evol. Microbiol.">
        <title>The Global Catalogue of Microorganisms (GCM) 10K type strain sequencing project: providing services to taxonomists for standard genome sequencing and annotation.</title>
        <authorList>
            <consortium name="The Broad Institute Genomics Platform"/>
            <consortium name="The Broad Institute Genome Sequencing Center for Infectious Disease"/>
            <person name="Wu L."/>
            <person name="Ma J."/>
        </authorList>
    </citation>
    <scope>NUCLEOTIDE SEQUENCE [LARGE SCALE GENOMIC DNA]</scope>
    <source>
        <strain evidence="5">JCM 17986</strain>
    </source>
</reference>
<accession>A0ABP9I3V1</accession>
<dbReference type="PANTHER" id="PTHR16943:SF8">
    <property type="entry name" value="2-METHYLCITRATE DEHYDRATASE"/>
    <property type="match status" value="1"/>
</dbReference>
<dbReference type="InterPro" id="IPR042188">
    <property type="entry name" value="MmgE/PrpD_sf_2"/>
</dbReference>
<dbReference type="Pfam" id="PF03972">
    <property type="entry name" value="MmgE_PrpD_N"/>
    <property type="match status" value="1"/>
</dbReference>
<proteinExistence type="inferred from homology"/>
<evidence type="ECO:0000259" key="3">
    <source>
        <dbReference type="Pfam" id="PF19305"/>
    </source>
</evidence>
<dbReference type="InterPro" id="IPR005656">
    <property type="entry name" value="MmgE_PrpD"/>
</dbReference>
<dbReference type="InterPro" id="IPR045336">
    <property type="entry name" value="MmgE_PrpD_N"/>
</dbReference>
<evidence type="ECO:0000313" key="4">
    <source>
        <dbReference type="EMBL" id="GAA4987320.1"/>
    </source>
</evidence>
<comment type="caution">
    <text evidence="4">The sequence shown here is derived from an EMBL/GenBank/DDBJ whole genome shotgun (WGS) entry which is preliminary data.</text>
</comment>
<dbReference type="EMBL" id="BAABHS010000033">
    <property type="protein sequence ID" value="GAA4987320.1"/>
    <property type="molecule type" value="Genomic_DNA"/>
</dbReference>
<dbReference type="InterPro" id="IPR036148">
    <property type="entry name" value="MmgE/PrpD_sf"/>
</dbReference>
<evidence type="ECO:0000259" key="2">
    <source>
        <dbReference type="Pfam" id="PF03972"/>
    </source>
</evidence>
<dbReference type="PANTHER" id="PTHR16943">
    <property type="entry name" value="2-METHYLCITRATE DEHYDRATASE-RELATED"/>
    <property type="match status" value="1"/>
</dbReference>
<dbReference type="SUPFAM" id="SSF103378">
    <property type="entry name" value="2-methylcitrate dehydratase PrpD"/>
    <property type="match status" value="1"/>
</dbReference>
<dbReference type="InterPro" id="IPR045337">
    <property type="entry name" value="MmgE_PrpD_C"/>
</dbReference>
<dbReference type="Proteomes" id="UP001500466">
    <property type="component" value="Unassembled WGS sequence"/>
</dbReference>
<evidence type="ECO:0000256" key="1">
    <source>
        <dbReference type="ARBA" id="ARBA00006174"/>
    </source>
</evidence>